<dbReference type="HOGENOM" id="CLU_2764942_0_0_1"/>
<feature type="non-terminal residue" evidence="2">
    <location>
        <position position="70"/>
    </location>
</feature>
<keyword evidence="3" id="KW-1185">Reference proteome</keyword>
<protein>
    <submittedName>
        <fullName evidence="2">Uncharacterized protein</fullName>
    </submittedName>
</protein>
<organism evidence="2 3">
    <name type="scientific">Serendipita vermifera MAFF 305830</name>
    <dbReference type="NCBI Taxonomy" id="933852"/>
    <lineage>
        <taxon>Eukaryota</taxon>
        <taxon>Fungi</taxon>
        <taxon>Dikarya</taxon>
        <taxon>Basidiomycota</taxon>
        <taxon>Agaricomycotina</taxon>
        <taxon>Agaricomycetes</taxon>
        <taxon>Sebacinales</taxon>
        <taxon>Serendipitaceae</taxon>
        <taxon>Serendipita</taxon>
    </lineage>
</organism>
<feature type="region of interest" description="Disordered" evidence="1">
    <location>
        <begin position="1"/>
        <end position="23"/>
    </location>
</feature>
<reference evidence="2 3" key="1">
    <citation type="submission" date="2014-04" db="EMBL/GenBank/DDBJ databases">
        <authorList>
            <consortium name="DOE Joint Genome Institute"/>
            <person name="Kuo A."/>
            <person name="Zuccaro A."/>
            <person name="Kohler A."/>
            <person name="Nagy L.G."/>
            <person name="Floudas D."/>
            <person name="Copeland A."/>
            <person name="Barry K.W."/>
            <person name="Cichocki N."/>
            <person name="Veneault-Fourrey C."/>
            <person name="LaButti K."/>
            <person name="Lindquist E.A."/>
            <person name="Lipzen A."/>
            <person name="Lundell T."/>
            <person name="Morin E."/>
            <person name="Murat C."/>
            <person name="Sun H."/>
            <person name="Tunlid A."/>
            <person name="Henrissat B."/>
            <person name="Grigoriev I.V."/>
            <person name="Hibbett D.S."/>
            <person name="Martin F."/>
            <person name="Nordberg H.P."/>
            <person name="Cantor M.N."/>
            <person name="Hua S.X."/>
        </authorList>
    </citation>
    <scope>NUCLEOTIDE SEQUENCE [LARGE SCALE GENOMIC DNA]</scope>
    <source>
        <strain evidence="2 3">MAFF 305830</strain>
    </source>
</reference>
<dbReference type="AlphaFoldDB" id="A0A0C3A9H1"/>
<evidence type="ECO:0000313" key="2">
    <source>
        <dbReference type="EMBL" id="KIM21270.1"/>
    </source>
</evidence>
<sequence length="70" mass="7575">MTRRQAPPQSSPALASREGEKVVGGRRNSIENLIPNDNEFVVVARNLPLSKSGDNPLLDAQRIRPANAAL</sequence>
<reference evidence="3" key="2">
    <citation type="submission" date="2015-01" db="EMBL/GenBank/DDBJ databases">
        <title>Evolutionary Origins and Diversification of the Mycorrhizal Mutualists.</title>
        <authorList>
            <consortium name="DOE Joint Genome Institute"/>
            <consortium name="Mycorrhizal Genomics Consortium"/>
            <person name="Kohler A."/>
            <person name="Kuo A."/>
            <person name="Nagy L.G."/>
            <person name="Floudas D."/>
            <person name="Copeland A."/>
            <person name="Barry K.W."/>
            <person name="Cichocki N."/>
            <person name="Veneault-Fourrey C."/>
            <person name="LaButti K."/>
            <person name="Lindquist E.A."/>
            <person name="Lipzen A."/>
            <person name="Lundell T."/>
            <person name="Morin E."/>
            <person name="Murat C."/>
            <person name="Riley R."/>
            <person name="Ohm R."/>
            <person name="Sun H."/>
            <person name="Tunlid A."/>
            <person name="Henrissat B."/>
            <person name="Grigoriev I.V."/>
            <person name="Hibbett D.S."/>
            <person name="Martin F."/>
        </authorList>
    </citation>
    <scope>NUCLEOTIDE SEQUENCE [LARGE SCALE GENOMIC DNA]</scope>
    <source>
        <strain evidence="3">MAFF 305830</strain>
    </source>
</reference>
<dbReference type="EMBL" id="KN824388">
    <property type="protein sequence ID" value="KIM21270.1"/>
    <property type="molecule type" value="Genomic_DNA"/>
</dbReference>
<accession>A0A0C3A9H1</accession>
<gene>
    <name evidence="2" type="ORF">M408DRAFT_333580</name>
</gene>
<evidence type="ECO:0000313" key="3">
    <source>
        <dbReference type="Proteomes" id="UP000054097"/>
    </source>
</evidence>
<evidence type="ECO:0000256" key="1">
    <source>
        <dbReference type="SAM" id="MobiDB-lite"/>
    </source>
</evidence>
<dbReference type="Proteomes" id="UP000054097">
    <property type="component" value="Unassembled WGS sequence"/>
</dbReference>
<proteinExistence type="predicted"/>
<name>A0A0C3A9H1_SERVB</name>